<keyword evidence="6" id="KW-0805">Transcription regulation</keyword>
<evidence type="ECO:0000256" key="3">
    <source>
        <dbReference type="ARBA" id="ARBA00022432"/>
    </source>
</evidence>
<comment type="subcellular location">
    <subcellularLocation>
        <location evidence="1">Nucleus</location>
    </subcellularLocation>
</comment>
<feature type="region of interest" description="Disordered" evidence="10">
    <location>
        <begin position="539"/>
        <end position="560"/>
    </location>
</feature>
<evidence type="ECO:0000256" key="7">
    <source>
        <dbReference type="ARBA" id="ARBA00023125"/>
    </source>
</evidence>
<dbReference type="EMBL" id="CAJPDQ010000001">
    <property type="protein sequence ID" value="CAF9902949.1"/>
    <property type="molecule type" value="Genomic_DNA"/>
</dbReference>
<evidence type="ECO:0000256" key="2">
    <source>
        <dbReference type="ARBA" id="ARBA00010855"/>
    </source>
</evidence>
<feature type="compositionally biased region" description="Polar residues" evidence="10">
    <location>
        <begin position="375"/>
        <end position="388"/>
    </location>
</feature>
<evidence type="ECO:0000256" key="8">
    <source>
        <dbReference type="ARBA" id="ARBA00023163"/>
    </source>
</evidence>
<feature type="compositionally biased region" description="Polar residues" evidence="10">
    <location>
        <begin position="395"/>
        <end position="408"/>
    </location>
</feature>
<comment type="similarity">
    <text evidence="2">Belongs to the ERT1/acuK family.</text>
</comment>
<keyword evidence="4" id="KW-0479">Metal-binding</keyword>
<evidence type="ECO:0000256" key="5">
    <source>
        <dbReference type="ARBA" id="ARBA00022833"/>
    </source>
</evidence>
<keyword evidence="9" id="KW-0539">Nucleus</keyword>
<dbReference type="PROSITE" id="PS50048">
    <property type="entry name" value="ZN2_CY6_FUNGAL_2"/>
    <property type="match status" value="1"/>
</dbReference>
<dbReference type="PANTHER" id="PTHR47659:SF1">
    <property type="entry name" value="TRANSCRIPTION ACTIVATOR OF GLUCONEOGENESIS ERT1"/>
    <property type="match status" value="1"/>
</dbReference>
<dbReference type="SUPFAM" id="SSF57701">
    <property type="entry name" value="Zn2/Cys6 DNA-binding domain"/>
    <property type="match status" value="1"/>
</dbReference>
<dbReference type="GO" id="GO:0008270">
    <property type="term" value="F:zinc ion binding"/>
    <property type="evidence" value="ECO:0007669"/>
    <property type="project" value="InterPro"/>
</dbReference>
<evidence type="ECO:0000256" key="1">
    <source>
        <dbReference type="ARBA" id="ARBA00004123"/>
    </source>
</evidence>
<keyword evidence="5" id="KW-0862">Zinc</keyword>
<feature type="domain" description="Zn(2)-C6 fungal-type" evidence="11">
    <location>
        <begin position="61"/>
        <end position="90"/>
    </location>
</feature>
<dbReference type="InterPro" id="IPR001138">
    <property type="entry name" value="Zn2Cys6_DnaBD"/>
</dbReference>
<dbReference type="Gene3D" id="4.10.240.10">
    <property type="entry name" value="Zn(2)-C6 fungal-type DNA-binding domain"/>
    <property type="match status" value="1"/>
</dbReference>
<dbReference type="Proteomes" id="UP000664169">
    <property type="component" value="Unassembled WGS sequence"/>
</dbReference>
<evidence type="ECO:0000259" key="11">
    <source>
        <dbReference type="PROSITE" id="PS50048"/>
    </source>
</evidence>
<gene>
    <name evidence="12" type="ORF">GOMPHAMPRED_000042</name>
</gene>
<evidence type="ECO:0000256" key="6">
    <source>
        <dbReference type="ARBA" id="ARBA00023015"/>
    </source>
</evidence>
<organism evidence="12 13">
    <name type="scientific">Gomphillus americanus</name>
    <dbReference type="NCBI Taxonomy" id="1940652"/>
    <lineage>
        <taxon>Eukaryota</taxon>
        <taxon>Fungi</taxon>
        <taxon>Dikarya</taxon>
        <taxon>Ascomycota</taxon>
        <taxon>Pezizomycotina</taxon>
        <taxon>Lecanoromycetes</taxon>
        <taxon>OSLEUM clade</taxon>
        <taxon>Ostropomycetidae</taxon>
        <taxon>Ostropales</taxon>
        <taxon>Graphidaceae</taxon>
        <taxon>Gomphilloideae</taxon>
        <taxon>Gomphillus</taxon>
    </lineage>
</organism>
<evidence type="ECO:0000313" key="13">
    <source>
        <dbReference type="Proteomes" id="UP000664169"/>
    </source>
</evidence>
<feature type="compositionally biased region" description="Polar residues" evidence="10">
    <location>
        <begin position="315"/>
        <end position="358"/>
    </location>
</feature>
<dbReference type="GO" id="GO:0006094">
    <property type="term" value="P:gluconeogenesis"/>
    <property type="evidence" value="ECO:0007669"/>
    <property type="project" value="UniProtKB-KW"/>
</dbReference>
<keyword evidence="13" id="KW-1185">Reference proteome</keyword>
<reference evidence="12" key="1">
    <citation type="submission" date="2021-03" db="EMBL/GenBank/DDBJ databases">
        <authorList>
            <person name="Tagirdzhanova G."/>
        </authorList>
    </citation>
    <scope>NUCLEOTIDE SEQUENCE</scope>
</reference>
<keyword evidence="7" id="KW-0238">DNA-binding</keyword>
<feature type="region of interest" description="Disordered" evidence="10">
    <location>
        <begin position="1"/>
        <end position="56"/>
    </location>
</feature>
<dbReference type="InterPro" id="IPR036864">
    <property type="entry name" value="Zn2-C6_fun-type_DNA-bd_sf"/>
</dbReference>
<sequence>MATNVDNDEGSLSQSPDDTPAQDMSIQGHSKIEEDGNGATGQKKLDPKDPSRPRRKKARRACFACQRAHLTCGDERPCQRCIKRGLQDACQDGVRKKAKYLHDAPNEALLPGAEQHYQYLRNTQQSQQQQSPQSPTYPIDQSMSDVYVPRQLTAQMPLYSRPSTADQLPLGDALINSTTYASQVSPAVAQFQDSSSLQTSMADLVQGINPVGSVADSGTMQDFAGNLFDGPDLSQYNFDPASFNFGNHYGALEFGILGQMAIGAGETPPSDHTAPLGRNDSMISNTGSIPSAYVDSSVATGYIFGQDQSMANWQTPTQTQSNLRTRPTASFSRKAQEQPNAFSIGTNSSFASPTSEMSPVTGKPVDEIPSKMLFGQSSISDSRPSTQHGRPVTNPHRQSTQGTVSTRGLPTKRRGDPSQVYRTVTQPYSYTTGFHILTAFLQDRFTAQQTLRIAKSLASIRPSFLACTKSLGYEDLIFMEKCFQRTLWEYEDFISATGTPTIVCRRTGEVVAAGKEFSILTGWKRDVLLGWEANLNTNRGTTTTNTNTATVTPSRGAATPKLPEGVLEASNRPQPVFLAELLDDDSVVQFYEDFARLAFGDSHGTITTRCKLLKYRTKDYHQDLRANTNTNNPIDETLKSIGKRKRIGTSNRQGEDIAGEARIDELGDKDGRVECSCCWMVKRDVFDLPMMIVMNFLPCQFGNDITMQPNIIPREDIPHAKEQSVTQGISDQLAFGANNKISTSVQ</sequence>
<dbReference type="PANTHER" id="PTHR47659">
    <property type="entry name" value="ZN(II)2CYS6 TRANSCRIPTION FACTOR (EUROFUNG)-RELATED"/>
    <property type="match status" value="1"/>
</dbReference>
<evidence type="ECO:0000256" key="9">
    <source>
        <dbReference type="ARBA" id="ARBA00023242"/>
    </source>
</evidence>
<evidence type="ECO:0000256" key="10">
    <source>
        <dbReference type="SAM" id="MobiDB-lite"/>
    </source>
</evidence>
<dbReference type="InterPro" id="IPR050335">
    <property type="entry name" value="ERT1_acuK_gluconeogen_tf"/>
</dbReference>
<comment type="caution">
    <text evidence="12">The sequence shown here is derived from an EMBL/GenBank/DDBJ whole genome shotgun (WGS) entry which is preliminary data.</text>
</comment>
<name>A0A8H3I749_9LECA</name>
<feature type="compositionally biased region" description="Polar residues" evidence="10">
    <location>
        <begin position="1"/>
        <end position="28"/>
    </location>
</feature>
<dbReference type="GO" id="GO:0000981">
    <property type="term" value="F:DNA-binding transcription factor activity, RNA polymerase II-specific"/>
    <property type="evidence" value="ECO:0007669"/>
    <property type="project" value="InterPro"/>
</dbReference>
<dbReference type="AlphaFoldDB" id="A0A8H3I749"/>
<feature type="region of interest" description="Disordered" evidence="10">
    <location>
        <begin position="122"/>
        <end position="141"/>
    </location>
</feature>
<dbReference type="InterPro" id="IPR056751">
    <property type="entry name" value="PAS_13"/>
</dbReference>
<feature type="region of interest" description="Disordered" evidence="10">
    <location>
        <begin position="315"/>
        <end position="418"/>
    </location>
</feature>
<keyword evidence="3" id="KW-0312">Gluconeogenesis</keyword>
<dbReference type="CDD" id="cd00067">
    <property type="entry name" value="GAL4"/>
    <property type="match status" value="1"/>
</dbReference>
<feature type="compositionally biased region" description="Low complexity" evidence="10">
    <location>
        <begin position="124"/>
        <end position="134"/>
    </location>
</feature>
<dbReference type="GO" id="GO:0000977">
    <property type="term" value="F:RNA polymerase II transcription regulatory region sequence-specific DNA binding"/>
    <property type="evidence" value="ECO:0007669"/>
    <property type="project" value="TreeGrafter"/>
</dbReference>
<accession>A0A8H3I749</accession>
<evidence type="ECO:0000256" key="4">
    <source>
        <dbReference type="ARBA" id="ARBA00022723"/>
    </source>
</evidence>
<keyword evidence="8" id="KW-0804">Transcription</keyword>
<dbReference type="Pfam" id="PF24990">
    <property type="entry name" value="PAS_13"/>
    <property type="match status" value="1"/>
</dbReference>
<dbReference type="GO" id="GO:0009267">
    <property type="term" value="P:cellular response to starvation"/>
    <property type="evidence" value="ECO:0007669"/>
    <property type="project" value="TreeGrafter"/>
</dbReference>
<feature type="compositionally biased region" description="Basic and acidic residues" evidence="10">
    <location>
        <begin position="43"/>
        <end position="52"/>
    </location>
</feature>
<feature type="compositionally biased region" description="Low complexity" evidence="10">
    <location>
        <begin position="539"/>
        <end position="552"/>
    </location>
</feature>
<dbReference type="GO" id="GO:0005634">
    <property type="term" value="C:nucleus"/>
    <property type="evidence" value="ECO:0007669"/>
    <property type="project" value="UniProtKB-SubCell"/>
</dbReference>
<protein>
    <recommendedName>
        <fullName evidence="11">Zn(2)-C6 fungal-type domain-containing protein</fullName>
    </recommendedName>
</protein>
<dbReference type="SMART" id="SM00066">
    <property type="entry name" value="GAL4"/>
    <property type="match status" value="1"/>
</dbReference>
<dbReference type="OrthoDB" id="2538135at2759"/>
<proteinExistence type="inferred from homology"/>
<evidence type="ECO:0000313" key="12">
    <source>
        <dbReference type="EMBL" id="CAF9902949.1"/>
    </source>
</evidence>